<dbReference type="GO" id="GO:0006046">
    <property type="term" value="P:N-acetylglucosamine catabolic process"/>
    <property type="evidence" value="ECO:0007669"/>
    <property type="project" value="TreeGrafter"/>
</dbReference>
<keyword evidence="4" id="KW-1185">Reference proteome</keyword>
<keyword evidence="2 3" id="KW-0378">Hydrolase</keyword>
<sequence length="305" mass="33348">MKPFDIQVNGYAGVDFCASDLTGQQLHQACEAMMADGVESILATLITDRVEHLVKKLSNFVQLLNQDSVASQLIRGFHIEGPFLNPGTGFIGAHPSECVVPANVEDTKRLLDAADGMTQLITLAPEQDPNFQTTEFLVDRGVVVSAGHCDPTLDQLRGAVDHGLTMITHFGNGCPVQLPRHDNFLQRVLHLRDRLWICFIPDGAHVDFYALRNYVDFVGVDRTIMVTDAISAAGLGKGNYEISGLAVEVDEQGVARRPGSPNLAGATITMPKIRHNLAHQLGFDEEAIRKMIDLNPRQALSKSRT</sequence>
<evidence type="ECO:0000256" key="2">
    <source>
        <dbReference type="ARBA" id="ARBA00022801"/>
    </source>
</evidence>
<dbReference type="PANTHER" id="PTHR11113:SF14">
    <property type="entry name" value="N-ACETYLGLUCOSAMINE-6-PHOSPHATE DEACETYLASE"/>
    <property type="match status" value="1"/>
</dbReference>
<dbReference type="InterPro" id="IPR032466">
    <property type="entry name" value="Metal_Hydrolase"/>
</dbReference>
<dbReference type="RefSeq" id="WP_145415949.1">
    <property type="nucleotide sequence ID" value="NZ_CP036526.1"/>
</dbReference>
<accession>A0A517NMS8</accession>
<gene>
    <name evidence="3" type="primary">nagA</name>
    <name evidence="3" type="ORF">K239x_03380</name>
</gene>
<dbReference type="Gene3D" id="3.20.20.140">
    <property type="entry name" value="Metal-dependent hydrolases"/>
    <property type="match status" value="1"/>
</dbReference>
<dbReference type="Proteomes" id="UP000319817">
    <property type="component" value="Chromosome"/>
</dbReference>
<comment type="similarity">
    <text evidence="1">Belongs to the metallo-dependent hydrolases superfamily. NagA family.</text>
</comment>
<dbReference type="OrthoDB" id="9776488at2"/>
<dbReference type="PANTHER" id="PTHR11113">
    <property type="entry name" value="N-ACETYLGLUCOSAMINE-6-PHOSPHATE DEACETYLASE"/>
    <property type="match status" value="1"/>
</dbReference>
<dbReference type="EC" id="3.5.1.25" evidence="3"/>
<reference evidence="3 4" key="1">
    <citation type="submission" date="2019-02" db="EMBL/GenBank/DDBJ databases">
        <title>Deep-cultivation of Planctomycetes and their phenomic and genomic characterization uncovers novel biology.</title>
        <authorList>
            <person name="Wiegand S."/>
            <person name="Jogler M."/>
            <person name="Boedeker C."/>
            <person name="Pinto D."/>
            <person name="Vollmers J."/>
            <person name="Rivas-Marin E."/>
            <person name="Kohn T."/>
            <person name="Peeters S.H."/>
            <person name="Heuer A."/>
            <person name="Rast P."/>
            <person name="Oberbeckmann S."/>
            <person name="Bunk B."/>
            <person name="Jeske O."/>
            <person name="Meyerdierks A."/>
            <person name="Storesund J.E."/>
            <person name="Kallscheuer N."/>
            <person name="Luecker S."/>
            <person name="Lage O.M."/>
            <person name="Pohl T."/>
            <person name="Merkel B.J."/>
            <person name="Hornburger P."/>
            <person name="Mueller R.-W."/>
            <person name="Bruemmer F."/>
            <person name="Labrenz M."/>
            <person name="Spormann A.M."/>
            <person name="Op den Camp H."/>
            <person name="Overmann J."/>
            <person name="Amann R."/>
            <person name="Jetten M.S.M."/>
            <person name="Mascher T."/>
            <person name="Medema M.H."/>
            <person name="Devos D.P."/>
            <person name="Kaster A.-K."/>
            <person name="Ovreas L."/>
            <person name="Rohde M."/>
            <person name="Galperin M.Y."/>
            <person name="Jogler C."/>
        </authorList>
    </citation>
    <scope>NUCLEOTIDE SEQUENCE [LARGE SCALE GENOMIC DNA]</scope>
    <source>
        <strain evidence="3 4">K23_9</strain>
    </source>
</reference>
<evidence type="ECO:0000256" key="1">
    <source>
        <dbReference type="ARBA" id="ARBA00010716"/>
    </source>
</evidence>
<proteinExistence type="inferred from homology"/>
<dbReference type="EMBL" id="CP036526">
    <property type="protein sequence ID" value="QDT08399.1"/>
    <property type="molecule type" value="Genomic_DNA"/>
</dbReference>
<protein>
    <submittedName>
        <fullName evidence="3">N-acetylglucosamine-6-phosphate deacetylase</fullName>
        <ecNumber evidence="3">3.5.1.25</ecNumber>
    </submittedName>
</protein>
<evidence type="ECO:0000313" key="4">
    <source>
        <dbReference type="Proteomes" id="UP000319817"/>
    </source>
</evidence>
<dbReference type="AlphaFoldDB" id="A0A517NMS8"/>
<name>A0A517NMS8_9BACT</name>
<evidence type="ECO:0000313" key="3">
    <source>
        <dbReference type="EMBL" id="QDT08399.1"/>
    </source>
</evidence>
<dbReference type="GO" id="GO:0008448">
    <property type="term" value="F:N-acetylglucosamine-6-phosphate deacetylase activity"/>
    <property type="evidence" value="ECO:0007669"/>
    <property type="project" value="UniProtKB-EC"/>
</dbReference>
<organism evidence="3 4">
    <name type="scientific">Stieleria marina</name>
    <dbReference type="NCBI Taxonomy" id="1930275"/>
    <lineage>
        <taxon>Bacteria</taxon>
        <taxon>Pseudomonadati</taxon>
        <taxon>Planctomycetota</taxon>
        <taxon>Planctomycetia</taxon>
        <taxon>Pirellulales</taxon>
        <taxon>Pirellulaceae</taxon>
        <taxon>Stieleria</taxon>
    </lineage>
</organism>
<dbReference type="SUPFAM" id="SSF51556">
    <property type="entry name" value="Metallo-dependent hydrolases"/>
    <property type="match status" value="1"/>
</dbReference>